<evidence type="ECO:0000313" key="7">
    <source>
        <dbReference type="Proteomes" id="UP000317982"/>
    </source>
</evidence>
<feature type="domain" description="HTH tetR-type" evidence="5">
    <location>
        <begin position="18"/>
        <end position="78"/>
    </location>
</feature>
<evidence type="ECO:0000259" key="5">
    <source>
        <dbReference type="PROSITE" id="PS50977"/>
    </source>
</evidence>
<dbReference type="GO" id="GO:0045892">
    <property type="term" value="P:negative regulation of DNA-templated transcription"/>
    <property type="evidence" value="ECO:0007669"/>
    <property type="project" value="InterPro"/>
</dbReference>
<dbReference type="Pfam" id="PF02909">
    <property type="entry name" value="TetR_C_1"/>
    <property type="match status" value="1"/>
</dbReference>
<dbReference type="GO" id="GO:0000976">
    <property type="term" value="F:transcription cis-regulatory region binding"/>
    <property type="evidence" value="ECO:0007669"/>
    <property type="project" value="TreeGrafter"/>
</dbReference>
<evidence type="ECO:0000256" key="4">
    <source>
        <dbReference type="PROSITE-ProRule" id="PRU00335"/>
    </source>
</evidence>
<organism evidence="6 7">
    <name type="scientific">Cryptosporangium phraense</name>
    <dbReference type="NCBI Taxonomy" id="2593070"/>
    <lineage>
        <taxon>Bacteria</taxon>
        <taxon>Bacillati</taxon>
        <taxon>Actinomycetota</taxon>
        <taxon>Actinomycetes</taxon>
        <taxon>Cryptosporangiales</taxon>
        <taxon>Cryptosporangiaceae</taxon>
        <taxon>Cryptosporangium</taxon>
    </lineage>
</organism>
<dbReference type="Proteomes" id="UP000317982">
    <property type="component" value="Unassembled WGS sequence"/>
</dbReference>
<evidence type="ECO:0000256" key="2">
    <source>
        <dbReference type="ARBA" id="ARBA00023125"/>
    </source>
</evidence>
<evidence type="ECO:0000313" key="6">
    <source>
        <dbReference type="EMBL" id="TQS43067.1"/>
    </source>
</evidence>
<protein>
    <submittedName>
        <fullName evidence="6">TetR/AcrR family transcriptional regulator</fullName>
    </submittedName>
</protein>
<dbReference type="OrthoDB" id="3819648at2"/>
<feature type="DNA-binding region" description="H-T-H motif" evidence="4">
    <location>
        <begin position="41"/>
        <end position="60"/>
    </location>
</feature>
<dbReference type="InParanoid" id="A0A545AP27"/>
<reference evidence="6 7" key="1">
    <citation type="submission" date="2019-07" db="EMBL/GenBank/DDBJ databases">
        <title>Cryptosporangium phraense sp. nov., isolated from plant litter.</title>
        <authorList>
            <person name="Suriyachadkun C."/>
        </authorList>
    </citation>
    <scope>NUCLEOTIDE SEQUENCE [LARGE SCALE GENOMIC DNA]</scope>
    <source>
        <strain evidence="6 7">A-T 5661</strain>
    </source>
</reference>
<dbReference type="PROSITE" id="PS50977">
    <property type="entry name" value="HTH_TETR_2"/>
    <property type="match status" value="1"/>
</dbReference>
<dbReference type="GO" id="GO:0003700">
    <property type="term" value="F:DNA-binding transcription factor activity"/>
    <property type="evidence" value="ECO:0007669"/>
    <property type="project" value="TreeGrafter"/>
</dbReference>
<sequence>MPPRRSPVSRRDRPAKPPLSRDGVVAVALRILRAEGLDKVTMRRLAAELDTGPSSLYVYLRNMAEVHGAVLDALLADLPMPSGSDDPKADLVDLLSAYTALLYEHPSLARSVLALWPSGPNYLRLIDTTLGLLVALGVPPRPAAWGVDALLQYATSTAAEQGTRDENDSDWDGLTEAIARASNPFIARHRDELFSGTPDEKLRWTFTALINGIAGTETP</sequence>
<keyword evidence="2 4" id="KW-0238">DNA-binding</keyword>
<dbReference type="InterPro" id="IPR004111">
    <property type="entry name" value="Repressor_TetR_C"/>
</dbReference>
<keyword evidence="3" id="KW-0804">Transcription</keyword>
<dbReference type="SUPFAM" id="SSF48498">
    <property type="entry name" value="Tetracyclin repressor-like, C-terminal domain"/>
    <property type="match status" value="1"/>
</dbReference>
<accession>A0A545AP27</accession>
<comment type="caution">
    <text evidence="6">The sequence shown here is derived from an EMBL/GenBank/DDBJ whole genome shotgun (WGS) entry which is preliminary data.</text>
</comment>
<dbReference type="Pfam" id="PF00440">
    <property type="entry name" value="TetR_N"/>
    <property type="match status" value="1"/>
</dbReference>
<evidence type="ECO:0000256" key="3">
    <source>
        <dbReference type="ARBA" id="ARBA00023163"/>
    </source>
</evidence>
<dbReference type="RefSeq" id="WP_142706552.1">
    <property type="nucleotide sequence ID" value="NZ_VIRS01000015.1"/>
</dbReference>
<dbReference type="InterPro" id="IPR050109">
    <property type="entry name" value="HTH-type_TetR-like_transc_reg"/>
</dbReference>
<dbReference type="EMBL" id="VIRS01000015">
    <property type="protein sequence ID" value="TQS43067.1"/>
    <property type="molecule type" value="Genomic_DNA"/>
</dbReference>
<name>A0A545AP27_9ACTN</name>
<dbReference type="PANTHER" id="PTHR30055">
    <property type="entry name" value="HTH-TYPE TRANSCRIPTIONAL REGULATOR RUTR"/>
    <property type="match status" value="1"/>
</dbReference>
<dbReference type="InterPro" id="IPR001647">
    <property type="entry name" value="HTH_TetR"/>
</dbReference>
<dbReference type="InterPro" id="IPR036271">
    <property type="entry name" value="Tet_transcr_reg_TetR-rel_C_sf"/>
</dbReference>
<dbReference type="SUPFAM" id="SSF46689">
    <property type="entry name" value="Homeodomain-like"/>
    <property type="match status" value="1"/>
</dbReference>
<dbReference type="InterPro" id="IPR009057">
    <property type="entry name" value="Homeodomain-like_sf"/>
</dbReference>
<dbReference type="PANTHER" id="PTHR30055:SF151">
    <property type="entry name" value="TRANSCRIPTIONAL REGULATORY PROTEIN"/>
    <property type="match status" value="1"/>
</dbReference>
<evidence type="ECO:0000256" key="1">
    <source>
        <dbReference type="ARBA" id="ARBA00023015"/>
    </source>
</evidence>
<keyword evidence="1" id="KW-0805">Transcription regulation</keyword>
<gene>
    <name evidence="6" type="ORF">FL583_21785</name>
</gene>
<keyword evidence="7" id="KW-1185">Reference proteome</keyword>
<dbReference type="Gene3D" id="1.10.357.10">
    <property type="entry name" value="Tetracycline Repressor, domain 2"/>
    <property type="match status" value="1"/>
</dbReference>
<dbReference type="AlphaFoldDB" id="A0A545AP27"/>
<proteinExistence type="predicted"/>